<feature type="chain" id="PRO_5014975795" evidence="1">
    <location>
        <begin position="28"/>
        <end position="113"/>
    </location>
</feature>
<gene>
    <name evidence="2" type="ORF">ATK86_4158</name>
</gene>
<dbReference type="OrthoDB" id="4555472at2"/>
<evidence type="ECO:0000256" key="1">
    <source>
        <dbReference type="SAM" id="SignalP"/>
    </source>
</evidence>
<organism evidence="2 3">
    <name type="scientific">Nocardia fluminea</name>
    <dbReference type="NCBI Taxonomy" id="134984"/>
    <lineage>
        <taxon>Bacteria</taxon>
        <taxon>Bacillati</taxon>
        <taxon>Actinomycetota</taxon>
        <taxon>Actinomycetes</taxon>
        <taxon>Mycobacteriales</taxon>
        <taxon>Nocardiaceae</taxon>
        <taxon>Nocardia</taxon>
    </lineage>
</organism>
<keyword evidence="3" id="KW-1185">Reference proteome</keyword>
<dbReference type="AlphaFoldDB" id="A0A2N3VDS1"/>
<accession>A0A2N3VDS1</accession>
<dbReference type="EMBL" id="PJMW01000002">
    <property type="protein sequence ID" value="PKV79747.1"/>
    <property type="molecule type" value="Genomic_DNA"/>
</dbReference>
<protein>
    <submittedName>
        <fullName evidence="2">Uncharacterized protein</fullName>
    </submittedName>
</protein>
<comment type="caution">
    <text evidence="2">The sequence shown here is derived from an EMBL/GenBank/DDBJ whole genome shotgun (WGS) entry which is preliminary data.</text>
</comment>
<keyword evidence="1" id="KW-0732">Signal</keyword>
<evidence type="ECO:0000313" key="3">
    <source>
        <dbReference type="Proteomes" id="UP000233766"/>
    </source>
</evidence>
<feature type="signal peptide" evidence="1">
    <location>
        <begin position="1"/>
        <end position="27"/>
    </location>
</feature>
<dbReference type="RefSeq" id="WP_101465825.1">
    <property type="nucleotide sequence ID" value="NZ_PJMW01000002.1"/>
</dbReference>
<proteinExistence type="predicted"/>
<sequence length="113" mass="12015">MSSFVGRVGAVCIAVAATFLVCAPAQAGPDSNACLVVVNQLPDTVVIHLDNAFPGSHWEVGPYATTLLTTEEGRAIASDAGWVVRSPPRGTWHYESSLNTDWGCDGSWVFTTY</sequence>
<name>A0A2N3VDS1_9NOCA</name>
<evidence type="ECO:0000313" key="2">
    <source>
        <dbReference type="EMBL" id="PKV79747.1"/>
    </source>
</evidence>
<dbReference type="Proteomes" id="UP000233766">
    <property type="component" value="Unassembled WGS sequence"/>
</dbReference>
<reference evidence="2 3" key="1">
    <citation type="submission" date="2017-12" db="EMBL/GenBank/DDBJ databases">
        <title>Sequencing the genomes of 1000 Actinobacteria strains.</title>
        <authorList>
            <person name="Klenk H.-P."/>
        </authorList>
    </citation>
    <scope>NUCLEOTIDE SEQUENCE [LARGE SCALE GENOMIC DNA]</scope>
    <source>
        <strain evidence="2 3">DSM 44489</strain>
    </source>
</reference>